<evidence type="ECO:0000313" key="2">
    <source>
        <dbReference type="Proteomes" id="UP001527181"/>
    </source>
</evidence>
<dbReference type="RefSeq" id="WP_268599254.1">
    <property type="nucleotide sequence ID" value="NZ_JAMDNP010000087.1"/>
</dbReference>
<evidence type="ECO:0008006" key="3">
    <source>
        <dbReference type="Google" id="ProtNLM"/>
    </source>
</evidence>
<organism evidence="1 2">
    <name type="scientific">Paenibacillus alvei</name>
    <name type="common">Bacillus alvei</name>
    <dbReference type="NCBI Taxonomy" id="44250"/>
    <lineage>
        <taxon>Bacteria</taxon>
        <taxon>Bacillati</taxon>
        <taxon>Bacillota</taxon>
        <taxon>Bacilli</taxon>
        <taxon>Bacillales</taxon>
        <taxon>Paenibacillaceae</taxon>
        <taxon>Paenibacillus</taxon>
    </lineage>
</organism>
<protein>
    <recommendedName>
        <fullName evidence="3">Chromo domain-containing protein</fullName>
    </recommendedName>
</protein>
<dbReference type="EMBL" id="JAMDNP010000087">
    <property type="protein sequence ID" value="MCY9764397.1"/>
    <property type="molecule type" value="Genomic_DNA"/>
</dbReference>
<evidence type="ECO:0000313" key="1">
    <source>
        <dbReference type="EMBL" id="MCY9764397.1"/>
    </source>
</evidence>
<gene>
    <name evidence="1" type="ORF">M5X12_28275</name>
</gene>
<comment type="caution">
    <text evidence="1">The sequence shown here is derived from an EMBL/GenBank/DDBJ whole genome shotgun (WGS) entry which is preliminary data.</text>
</comment>
<reference evidence="1 2" key="1">
    <citation type="submission" date="2022-05" db="EMBL/GenBank/DDBJ databases">
        <title>Genome Sequencing of Bee-Associated Microbes.</title>
        <authorList>
            <person name="Dunlap C."/>
        </authorList>
    </citation>
    <scope>NUCLEOTIDE SEQUENCE [LARGE SCALE GENOMIC DNA]</scope>
    <source>
        <strain evidence="1 2">NRRL B-04010</strain>
    </source>
</reference>
<sequence>MLLKPILLSEYDEDNNRILLPHDVQIFIKHNDNEYLLDVEAYFVKLEFYGAADSVLDVKIKIKRSGFQHESDEWDYMYLAGWRKTHNVWIPINLPQKNRELLEIEAEYITMMQERIRFVSDLQNKTETFFLLDKGTKKVIYERDLLSEYYIQPGNRTNKN</sequence>
<name>A0ABT4H701_PAEAL</name>
<keyword evidence="2" id="KW-1185">Reference proteome</keyword>
<proteinExistence type="predicted"/>
<dbReference type="Proteomes" id="UP001527181">
    <property type="component" value="Unassembled WGS sequence"/>
</dbReference>
<accession>A0ABT4H701</accession>